<dbReference type="Proteomes" id="UP000198823">
    <property type="component" value="Unassembled WGS sequence"/>
</dbReference>
<feature type="domain" description="LHH" evidence="1">
    <location>
        <begin position="172"/>
        <end position="255"/>
    </location>
</feature>
<dbReference type="Pfam" id="PF14411">
    <property type="entry name" value="LHH"/>
    <property type="match status" value="1"/>
</dbReference>
<evidence type="ECO:0000313" key="3">
    <source>
        <dbReference type="Proteomes" id="UP000198823"/>
    </source>
</evidence>
<proteinExistence type="predicted"/>
<evidence type="ECO:0000313" key="2">
    <source>
        <dbReference type="EMBL" id="SDE97755.1"/>
    </source>
</evidence>
<feature type="non-terminal residue" evidence="2">
    <location>
        <position position="1"/>
    </location>
</feature>
<evidence type="ECO:0000259" key="1">
    <source>
        <dbReference type="Pfam" id="PF14411"/>
    </source>
</evidence>
<protein>
    <submittedName>
        <fullName evidence="2">A nuclease of the HNH/ENDO VII superfamily with conserved LHH</fullName>
    </submittedName>
</protein>
<dbReference type="InterPro" id="IPR026834">
    <property type="entry name" value="LHH"/>
</dbReference>
<organism evidence="2 3">
    <name type="scientific">Bhargavaea beijingensis</name>
    <dbReference type="NCBI Taxonomy" id="426756"/>
    <lineage>
        <taxon>Bacteria</taxon>
        <taxon>Bacillati</taxon>
        <taxon>Bacillota</taxon>
        <taxon>Bacilli</taxon>
        <taxon>Bacillales</taxon>
        <taxon>Caryophanaceae</taxon>
        <taxon>Bhargavaea</taxon>
    </lineage>
</organism>
<gene>
    <name evidence="2" type="ORF">SAMN04488126_1411</name>
</gene>
<reference evidence="2 3" key="1">
    <citation type="submission" date="2016-10" db="EMBL/GenBank/DDBJ databases">
        <authorList>
            <person name="de Groot N.N."/>
        </authorList>
    </citation>
    <scope>NUCLEOTIDE SEQUENCE [LARGE SCALE GENOMIC DNA]</scope>
    <source>
        <strain evidence="2 3">CGMCC 1.6762</strain>
    </source>
</reference>
<accession>A0A1G7HBI3</accession>
<name>A0A1G7HBI3_9BACL</name>
<dbReference type="AlphaFoldDB" id="A0A1G7HBI3"/>
<dbReference type="EMBL" id="FNAR01000041">
    <property type="protein sequence ID" value="SDE97755.1"/>
    <property type="molecule type" value="Genomic_DNA"/>
</dbReference>
<sequence length="255" mass="27618">AHWVTYALGTVATSIVGTKGANALVKTGTTAAKASVPRVVSATNHASASLANLLPYTPRPQLAMAGGIPYNVVNGVQLKDQLITMVKAESAVSGVTEKAVTKGTGKGTGLKSRKLSSKQIELDWLADKYTAVEVKGTVKVSGKEVDVSRRVYQIEIDKNYVPNNPKALGKSNRELMKKGNSPYIVKAGVESKVELHHLIQKEPGGMIEIAELTHDKYDSTLHGLVGNGNSFRNDPELEKIYNNFRGNYWKMRARD</sequence>
<dbReference type="RefSeq" id="WP_245696957.1">
    <property type="nucleotide sequence ID" value="NZ_FNAR01000041.1"/>
</dbReference>